<dbReference type="EMBL" id="VUOC01000004">
    <property type="protein sequence ID" value="KAA2238918.1"/>
    <property type="molecule type" value="Genomic_DNA"/>
</dbReference>
<name>A0A5B2VJR9_9BACT</name>
<dbReference type="Proteomes" id="UP000324611">
    <property type="component" value="Unassembled WGS sequence"/>
</dbReference>
<feature type="compositionally biased region" description="Basic and acidic residues" evidence="1">
    <location>
        <begin position="325"/>
        <end position="340"/>
    </location>
</feature>
<keyword evidence="2" id="KW-1133">Transmembrane helix</keyword>
<evidence type="ECO:0000313" key="4">
    <source>
        <dbReference type="EMBL" id="KAA2238918.1"/>
    </source>
</evidence>
<evidence type="ECO:0000313" key="5">
    <source>
        <dbReference type="Proteomes" id="UP000324611"/>
    </source>
</evidence>
<dbReference type="RefSeq" id="WP_149840097.1">
    <property type="nucleotide sequence ID" value="NZ_VUOC01000004.1"/>
</dbReference>
<reference evidence="4 5" key="2">
    <citation type="submission" date="2019-09" db="EMBL/GenBank/DDBJ databases">
        <authorList>
            <person name="Jin C."/>
        </authorList>
    </citation>
    <scope>NUCLEOTIDE SEQUENCE [LARGE SCALE GENOMIC DNA]</scope>
    <source>
        <strain evidence="4 5">BN140078</strain>
    </source>
</reference>
<comment type="caution">
    <text evidence="4">The sequence shown here is derived from an EMBL/GenBank/DDBJ whole genome shotgun (WGS) entry which is preliminary data.</text>
</comment>
<reference evidence="4 5" key="1">
    <citation type="submission" date="2019-09" db="EMBL/GenBank/DDBJ databases">
        <title>Chitinophaga ginsengihumi sp. nov., isolated from soil of ginseng rhizosphere.</title>
        <authorList>
            <person name="Lee J."/>
        </authorList>
    </citation>
    <scope>NUCLEOTIDE SEQUENCE [LARGE SCALE GENOMIC DNA]</scope>
    <source>
        <strain evidence="4 5">BN140078</strain>
    </source>
</reference>
<evidence type="ECO:0000259" key="3">
    <source>
        <dbReference type="Pfam" id="PF02470"/>
    </source>
</evidence>
<dbReference type="AlphaFoldDB" id="A0A5B2VJR9"/>
<sequence>MKETSRSRAVKVGIFTFLGLVIFAAGILVLGGQRKSFITSVQVKTVFSDVGGLAKGNNVWYSGVKVGLIKRITFIDHNHIEVVLNIDKNSRPFIHKDVKARVSSDGLVGNKIIALSGGTEAAPVIEDGDVIGVASSISTDEILDTLQVNNKNLVEITGNLARISRQLIAGQGSLGRLLTDTGVYMNLNNSLATLNHAAVNAQRLTNNLASYSARLQTKGVLANDLVTDTVVFGRLRNTANNMDSVTARANDVVADLKAASSSISTKLNSSESPAGVLLNDDSAAHDLLLTLRNLASSTGKLDTNMEAVRHNFLFRGYFRRLEKKQRKEQEAKEKAEREAAEAAQRSAQ</sequence>
<dbReference type="InterPro" id="IPR003399">
    <property type="entry name" value="Mce/MlaD"/>
</dbReference>
<dbReference type="PANTHER" id="PTHR33371:SF4">
    <property type="entry name" value="INTERMEMBRANE PHOSPHOLIPID TRANSPORT SYSTEM BINDING PROTEIN MLAD"/>
    <property type="match status" value="1"/>
</dbReference>
<protein>
    <submittedName>
        <fullName evidence="4">MCE family protein</fullName>
    </submittedName>
</protein>
<keyword evidence="2" id="KW-0472">Membrane</keyword>
<evidence type="ECO:0000256" key="2">
    <source>
        <dbReference type="SAM" id="Phobius"/>
    </source>
</evidence>
<organism evidence="4 5">
    <name type="scientific">Chitinophaga agrisoli</name>
    <dbReference type="NCBI Taxonomy" id="2607653"/>
    <lineage>
        <taxon>Bacteria</taxon>
        <taxon>Pseudomonadati</taxon>
        <taxon>Bacteroidota</taxon>
        <taxon>Chitinophagia</taxon>
        <taxon>Chitinophagales</taxon>
        <taxon>Chitinophagaceae</taxon>
        <taxon>Chitinophaga</taxon>
    </lineage>
</organism>
<evidence type="ECO:0000256" key="1">
    <source>
        <dbReference type="SAM" id="MobiDB-lite"/>
    </source>
</evidence>
<keyword evidence="2" id="KW-0812">Transmembrane</keyword>
<dbReference type="InterPro" id="IPR052336">
    <property type="entry name" value="MlaD_Phospholipid_Transporter"/>
</dbReference>
<dbReference type="Pfam" id="PF02470">
    <property type="entry name" value="MlaD"/>
    <property type="match status" value="1"/>
</dbReference>
<feature type="domain" description="Mce/MlaD" evidence="3">
    <location>
        <begin position="41"/>
        <end position="118"/>
    </location>
</feature>
<keyword evidence="5" id="KW-1185">Reference proteome</keyword>
<feature type="transmembrane region" description="Helical" evidence="2">
    <location>
        <begin position="12"/>
        <end position="32"/>
    </location>
</feature>
<proteinExistence type="predicted"/>
<gene>
    <name evidence="4" type="ORF">F0L74_22140</name>
</gene>
<accession>A0A5B2VJR9</accession>
<dbReference type="PANTHER" id="PTHR33371">
    <property type="entry name" value="INTERMEMBRANE PHOSPHOLIPID TRANSPORT SYSTEM BINDING PROTEIN MLAD-RELATED"/>
    <property type="match status" value="1"/>
</dbReference>
<feature type="region of interest" description="Disordered" evidence="1">
    <location>
        <begin position="324"/>
        <end position="348"/>
    </location>
</feature>